<name>A0A8D9GJN0_BRACM</name>
<reference evidence="1 2" key="1">
    <citation type="submission" date="2021-07" db="EMBL/GenBank/DDBJ databases">
        <authorList>
            <consortium name="Genoscope - CEA"/>
            <person name="William W."/>
        </authorList>
    </citation>
    <scope>NUCLEOTIDE SEQUENCE [LARGE SCALE GENOMIC DNA]</scope>
</reference>
<dbReference type="Proteomes" id="UP000694005">
    <property type="component" value="Chromosome A03"/>
</dbReference>
<accession>A0A8D9GJN0</accession>
<sequence length="42" mass="4933">MSGPIKFPLTNRFSNLWSYHSKMQRVSIEASAKSERDFREAE</sequence>
<dbReference type="EMBL" id="LS974619">
    <property type="protein sequence ID" value="CAG7881825.1"/>
    <property type="molecule type" value="Genomic_DNA"/>
</dbReference>
<dbReference type="Gramene" id="A03p31680.2_BraZ1">
    <property type="protein sequence ID" value="A03p31680.2_BraZ1.CDS.1"/>
    <property type="gene ID" value="A03g31680.2_BraZ1"/>
</dbReference>
<gene>
    <name evidence="1" type="ORF">BRAPAZ1V2_A03P31680.2</name>
</gene>
<organism evidence="1 2">
    <name type="scientific">Brassica campestris</name>
    <name type="common">Field mustard</name>
    <dbReference type="NCBI Taxonomy" id="3711"/>
    <lineage>
        <taxon>Eukaryota</taxon>
        <taxon>Viridiplantae</taxon>
        <taxon>Streptophyta</taxon>
        <taxon>Embryophyta</taxon>
        <taxon>Tracheophyta</taxon>
        <taxon>Spermatophyta</taxon>
        <taxon>Magnoliopsida</taxon>
        <taxon>eudicotyledons</taxon>
        <taxon>Gunneridae</taxon>
        <taxon>Pentapetalae</taxon>
        <taxon>rosids</taxon>
        <taxon>malvids</taxon>
        <taxon>Brassicales</taxon>
        <taxon>Brassicaceae</taxon>
        <taxon>Brassiceae</taxon>
        <taxon>Brassica</taxon>
    </lineage>
</organism>
<dbReference type="AlphaFoldDB" id="A0A8D9GJN0"/>
<evidence type="ECO:0000313" key="2">
    <source>
        <dbReference type="Proteomes" id="UP000694005"/>
    </source>
</evidence>
<proteinExistence type="predicted"/>
<protein>
    <submittedName>
        <fullName evidence="1">Uncharacterized protein</fullName>
    </submittedName>
</protein>
<evidence type="ECO:0000313" key="1">
    <source>
        <dbReference type="EMBL" id="CAG7881825.1"/>
    </source>
</evidence>